<accession>A0A3P8CW32</accession>
<dbReference type="EMBL" id="UZAL01003820">
    <property type="protein sequence ID" value="VDO88425.1"/>
    <property type="molecule type" value="Genomic_DNA"/>
</dbReference>
<proteinExistence type="predicted"/>
<protein>
    <submittedName>
        <fullName evidence="1">Uncharacterized protein</fullName>
    </submittedName>
</protein>
<dbReference type="AlphaFoldDB" id="A0A3P8CW32"/>
<name>A0A3P8CW32_9TREM</name>
<evidence type="ECO:0000313" key="1">
    <source>
        <dbReference type="EMBL" id="VDO88425.1"/>
    </source>
</evidence>
<organism evidence="1 2">
    <name type="scientific">Schistosoma mattheei</name>
    <dbReference type="NCBI Taxonomy" id="31246"/>
    <lineage>
        <taxon>Eukaryota</taxon>
        <taxon>Metazoa</taxon>
        <taxon>Spiralia</taxon>
        <taxon>Lophotrochozoa</taxon>
        <taxon>Platyhelminthes</taxon>
        <taxon>Trematoda</taxon>
        <taxon>Digenea</taxon>
        <taxon>Strigeidida</taxon>
        <taxon>Schistosomatoidea</taxon>
        <taxon>Schistosomatidae</taxon>
        <taxon>Schistosoma</taxon>
    </lineage>
</organism>
<dbReference type="Proteomes" id="UP000269396">
    <property type="component" value="Unassembled WGS sequence"/>
</dbReference>
<sequence>MPTTDGGLIDGILNIFVNPGGRGAGGGIFEFCVNAEDGTGA</sequence>
<evidence type="ECO:0000313" key="2">
    <source>
        <dbReference type="Proteomes" id="UP000269396"/>
    </source>
</evidence>
<gene>
    <name evidence="1" type="ORF">SMTD_LOCUS2620</name>
</gene>
<keyword evidence="2" id="KW-1185">Reference proteome</keyword>
<reference evidence="1 2" key="1">
    <citation type="submission" date="2018-11" db="EMBL/GenBank/DDBJ databases">
        <authorList>
            <consortium name="Pathogen Informatics"/>
        </authorList>
    </citation>
    <scope>NUCLEOTIDE SEQUENCE [LARGE SCALE GENOMIC DNA]</scope>
    <source>
        <strain>Denwood</strain>
        <strain evidence="2">Zambia</strain>
    </source>
</reference>